<evidence type="ECO:0000313" key="12">
    <source>
        <dbReference type="EMBL" id="SSA33473.1"/>
    </source>
</evidence>
<dbReference type="InterPro" id="IPR011545">
    <property type="entry name" value="DEAD/DEAH_box_helicase_dom"/>
</dbReference>
<dbReference type="Gene3D" id="3.40.50.300">
    <property type="entry name" value="P-loop containing nucleotide triphosphate hydrolases"/>
    <property type="match status" value="2"/>
</dbReference>
<dbReference type="Pfam" id="PF23236">
    <property type="entry name" value="WHD_2nd_Lhr"/>
    <property type="match status" value="1"/>
</dbReference>
<dbReference type="PANTHER" id="PTHR47962">
    <property type="entry name" value="ATP-DEPENDENT HELICASE LHR-RELATED-RELATED"/>
    <property type="match status" value="1"/>
</dbReference>
<dbReference type="Pfam" id="PF19306">
    <property type="entry name" value="WHD_Lhr"/>
    <property type="match status" value="1"/>
</dbReference>
<keyword evidence="6" id="KW-0238">DNA-binding</keyword>
<evidence type="ECO:0000256" key="2">
    <source>
        <dbReference type="ARBA" id="ARBA00022763"/>
    </source>
</evidence>
<dbReference type="InterPro" id="IPR052511">
    <property type="entry name" value="ATP-dep_Helicase"/>
</dbReference>
<reference evidence="13" key="1">
    <citation type="submission" date="2016-10" db="EMBL/GenBank/DDBJ databases">
        <authorList>
            <person name="Varghese N."/>
            <person name="Submissions S."/>
        </authorList>
    </citation>
    <scope>NUCLEOTIDE SEQUENCE [LARGE SCALE GENOMIC DNA]</scope>
    <source>
        <strain evidence="13">DSM 22951</strain>
    </source>
</reference>
<dbReference type="SMART" id="SM00487">
    <property type="entry name" value="DEXDc"/>
    <property type="match status" value="1"/>
</dbReference>
<evidence type="ECO:0000256" key="8">
    <source>
        <dbReference type="ARBA" id="ARBA00023235"/>
    </source>
</evidence>
<evidence type="ECO:0000256" key="7">
    <source>
        <dbReference type="ARBA" id="ARBA00023204"/>
    </source>
</evidence>
<dbReference type="CDD" id="cd17922">
    <property type="entry name" value="DEXHc_LHR-like"/>
    <property type="match status" value="1"/>
</dbReference>
<keyword evidence="3" id="KW-0378">Hydrolase</keyword>
<dbReference type="Pfam" id="PF23234">
    <property type="entry name" value="WHD_4th_Lhr"/>
    <property type="match status" value="1"/>
</dbReference>
<keyword evidence="13" id="KW-1185">Reference proteome</keyword>
<dbReference type="CDD" id="cd18796">
    <property type="entry name" value="SF2_C_LHR"/>
    <property type="match status" value="1"/>
</dbReference>
<dbReference type="InterPro" id="IPR055368">
    <property type="entry name" value="WH3_Lhr"/>
</dbReference>
<dbReference type="EMBL" id="UESZ01000001">
    <property type="protein sequence ID" value="SSA33473.1"/>
    <property type="molecule type" value="Genomic_DNA"/>
</dbReference>
<dbReference type="GO" id="GO:0003677">
    <property type="term" value="F:DNA binding"/>
    <property type="evidence" value="ECO:0007669"/>
    <property type="project" value="UniProtKB-KW"/>
</dbReference>
<dbReference type="SMART" id="SM00490">
    <property type="entry name" value="HELICc"/>
    <property type="match status" value="1"/>
</dbReference>
<evidence type="ECO:0000259" key="10">
    <source>
        <dbReference type="PROSITE" id="PS51192"/>
    </source>
</evidence>
<dbReference type="InterPro" id="IPR027417">
    <property type="entry name" value="P-loop_NTPase"/>
</dbReference>
<dbReference type="InterPro" id="IPR013701">
    <property type="entry name" value="Lhr-like_DEAD/DEAH_assoc"/>
</dbReference>
<dbReference type="NCBIfam" id="NF007284">
    <property type="entry name" value="PRK09751.1"/>
    <property type="match status" value="1"/>
</dbReference>
<dbReference type="GO" id="GO:0016887">
    <property type="term" value="F:ATP hydrolysis activity"/>
    <property type="evidence" value="ECO:0007669"/>
    <property type="project" value="TreeGrafter"/>
</dbReference>
<dbReference type="PROSITE" id="PS51192">
    <property type="entry name" value="HELICASE_ATP_BIND_1"/>
    <property type="match status" value="1"/>
</dbReference>
<evidence type="ECO:0000256" key="5">
    <source>
        <dbReference type="ARBA" id="ARBA00022840"/>
    </source>
</evidence>
<feature type="compositionally biased region" description="Gly residues" evidence="9">
    <location>
        <begin position="1294"/>
        <end position="1309"/>
    </location>
</feature>
<evidence type="ECO:0000256" key="1">
    <source>
        <dbReference type="ARBA" id="ARBA00022741"/>
    </source>
</evidence>
<keyword evidence="4 12" id="KW-0347">Helicase</keyword>
<feature type="region of interest" description="Disordered" evidence="9">
    <location>
        <begin position="1276"/>
        <end position="1310"/>
    </location>
</feature>
<dbReference type="Pfam" id="PF23235">
    <property type="entry name" value="WHD_3rd_Lhr"/>
    <property type="match status" value="1"/>
</dbReference>
<gene>
    <name evidence="12" type="ORF">SAMN04489750_0755</name>
</gene>
<dbReference type="SUPFAM" id="SSF52540">
    <property type="entry name" value="P-loop containing nucleoside triphosphate hydrolases"/>
    <property type="match status" value="1"/>
</dbReference>
<evidence type="ECO:0000256" key="4">
    <source>
        <dbReference type="ARBA" id="ARBA00022806"/>
    </source>
</evidence>
<dbReference type="SMART" id="SM00382">
    <property type="entry name" value="AAA"/>
    <property type="match status" value="1"/>
</dbReference>
<evidence type="ECO:0000256" key="6">
    <source>
        <dbReference type="ARBA" id="ARBA00023125"/>
    </source>
</evidence>
<keyword evidence="8" id="KW-0413">Isomerase</keyword>
<feature type="domain" description="Helicase ATP-binding" evidence="10">
    <location>
        <begin position="31"/>
        <end position="224"/>
    </location>
</feature>
<feature type="domain" description="Helicase C-terminal" evidence="11">
    <location>
        <begin position="270"/>
        <end position="450"/>
    </location>
</feature>
<dbReference type="Proteomes" id="UP000250028">
    <property type="component" value="Unassembled WGS sequence"/>
</dbReference>
<dbReference type="RefSeq" id="WP_109684171.1">
    <property type="nucleotide sequence ID" value="NZ_QGDN01000001.1"/>
</dbReference>
<dbReference type="PANTHER" id="PTHR47962:SF5">
    <property type="entry name" value="ATP-DEPENDENT HELICASE LHR-RELATED"/>
    <property type="match status" value="1"/>
</dbReference>
<keyword evidence="7" id="KW-0234">DNA repair</keyword>
<dbReference type="GO" id="GO:0004386">
    <property type="term" value="F:helicase activity"/>
    <property type="evidence" value="ECO:0007669"/>
    <property type="project" value="UniProtKB-KW"/>
</dbReference>
<dbReference type="GO" id="GO:0005524">
    <property type="term" value="F:ATP binding"/>
    <property type="evidence" value="ECO:0007669"/>
    <property type="project" value="UniProtKB-KW"/>
</dbReference>
<dbReference type="InterPro" id="IPR001650">
    <property type="entry name" value="Helicase_C-like"/>
</dbReference>
<dbReference type="InterPro" id="IPR045628">
    <property type="entry name" value="Lhr_WH_dom"/>
</dbReference>
<dbReference type="InterPro" id="IPR055367">
    <property type="entry name" value="WH4_Lhr"/>
</dbReference>
<dbReference type="GO" id="GO:0006281">
    <property type="term" value="P:DNA repair"/>
    <property type="evidence" value="ECO:0007669"/>
    <property type="project" value="UniProtKB-KW"/>
</dbReference>
<organism evidence="12 13">
    <name type="scientific">Branchiibius hedensis</name>
    <dbReference type="NCBI Taxonomy" id="672460"/>
    <lineage>
        <taxon>Bacteria</taxon>
        <taxon>Bacillati</taxon>
        <taxon>Actinomycetota</taxon>
        <taxon>Actinomycetes</taxon>
        <taxon>Micrococcales</taxon>
        <taxon>Dermacoccaceae</taxon>
        <taxon>Branchiibius</taxon>
    </lineage>
</organism>
<evidence type="ECO:0000259" key="11">
    <source>
        <dbReference type="PROSITE" id="PS51194"/>
    </source>
</evidence>
<evidence type="ECO:0000256" key="3">
    <source>
        <dbReference type="ARBA" id="ARBA00022801"/>
    </source>
</evidence>
<dbReference type="Pfam" id="PF08494">
    <property type="entry name" value="DEAD_assoc"/>
    <property type="match status" value="1"/>
</dbReference>
<accession>A0A2Y9C112</accession>
<evidence type="ECO:0000313" key="13">
    <source>
        <dbReference type="Proteomes" id="UP000250028"/>
    </source>
</evidence>
<protein>
    <submittedName>
        <fullName evidence="12">ATP dependent helicase, Lhr family</fullName>
    </submittedName>
</protein>
<dbReference type="InterPro" id="IPR003593">
    <property type="entry name" value="AAA+_ATPase"/>
</dbReference>
<evidence type="ECO:0000256" key="9">
    <source>
        <dbReference type="SAM" id="MobiDB-lite"/>
    </source>
</evidence>
<dbReference type="Pfam" id="PF00271">
    <property type="entry name" value="Helicase_C"/>
    <property type="match status" value="1"/>
</dbReference>
<keyword evidence="1" id="KW-0547">Nucleotide-binding</keyword>
<sequence>MADVLDRFSPATRAWFEGTFSAPTPAQAGSWEAISSGQHTLVVAPTGSGKTLSAFLWSLDRLAAEGVPEDPQQRCRILYISPMKALAVDVERNLRSPLVGITHAATRLGEPEPDITVAVRSGDTTAQDRRVFAKAPADVLITTPESLFLLLTSAARESLRGVQTVIIDEIHAVAGTKRGAHLALSLERLDELLQTPAQRVGLSATVRPVEEVARYLAGGRPVSIVQPPIEKSWDLEVVVPVPDMSELGQVTGDLSGAAAGPVERTSIWPHVEERIVDLVAEHRSTLIFANSRRLAERLTARLNEIWSERLDPVATQEISAPPAQVMAQAGATKGAPPVLARAHHGSVSKEQRGEIEDALKRGDLPAVVATSSLELGIDMGAVDLVIQVESPPSVASGLQRVGRAGHQVGATSHGVLFPKFRGDLLQTTVVAQRMRTGQIEALHVPANPLDVLAQQIVAMCAMDDWLVDDLERVVRRTASFATLARPLLESVLDMLSGRYPSDEFAELRARLVWDRISGTLTGRRGAQRLAVTSGGTIPDRGLYGVFLASGTGPGRRVGELDEEMVYESRVGDVFTLGTSSWRIEDITHDQVLVSPAPGQPGKLPFWKGDTLGRPAELGRAVGEFVRSVGAQEDATAREELRVAGLDDWASDNLLGYLREQQDATGQLPTDRQIVVERFRDELGDWRIVIHSPYGAQIHAPWALAISARLREQFGLEVQAMHGDDGIVLRMLDFEIEDGDQPVGQRLLDAIILDPDEVAELVTREIGGSALFASRFRECAARALLIPRRQPGRRQALWQQRQRSAQLLEVAARYPSFPIILEAVRECVQDVFDVPALTGLMRDIGSRTVRVVQVDTPSASPFARSLLFGYVAQFLYEGDSPLAERRAAALAMDPSLLADLLGHGEGAALRDLLDPQVVDATEQELQRLTPERAARDAEDVVDLLRALGPLPADQIAVRTVIDARDQVPQWLAHLEQTRQVFQARWGGVDHFAAIEDAGRLRDALGVGLPPGIATAFTDSVPDPLGDLLARYARTHGPFGIDDIAQHFGLGRAVAATGCRRLVTDGRLVEGELRPDGATGGLDLCDPQVLRLLRRRSLASLRAEVEPVPAQDFARFLPAWQAVGSGQRGMDGLFRAVEQLAGARLPASALETLVLPARVAGYTPALLDEAMSSGEVLWQGHAALPGDDGWVSLHLADAAPLTLLVGEGAADSPLHEAVRGALTGGGAFFFRPLLDAVRRAGQEKVSEKELVAALWDLVWAGEVSGDTIAALRARLGGGRPAHRSRSRGPRRARYGRPGGISLGSGLSGGGATPADAAGRWTLLPQPDSNVTARALARAEVLLDRYGVVTRGSVTAEGVDGGFAGVYRVLAAAEEAGRVRRGYFIEGLGAAQFASGGAVDRLRASSKPIGTSRNPWDGPAPVDQGRTLVLAAADPANPYGAALPWPDRELDPAVGDLGKTPRSGHKPGRKAGALVVLVDGALVLYVERGGRTLLSYSADPVDLRAAADALALAVREGALGALTVRSADGDPVLGSDQPLAAALAEAGFHVTPRGLRIRT</sequence>
<dbReference type="OrthoDB" id="9815222at2"/>
<dbReference type="PROSITE" id="PS51194">
    <property type="entry name" value="HELICASE_CTER"/>
    <property type="match status" value="1"/>
</dbReference>
<proteinExistence type="predicted"/>
<dbReference type="Pfam" id="PF00270">
    <property type="entry name" value="DEAD"/>
    <property type="match status" value="1"/>
</dbReference>
<dbReference type="InterPro" id="IPR014001">
    <property type="entry name" value="Helicase_ATP-bd"/>
</dbReference>
<keyword evidence="5" id="KW-0067">ATP-binding</keyword>
<dbReference type="InterPro" id="IPR055369">
    <property type="entry name" value="WH2_Lhr"/>
</dbReference>
<feature type="compositionally biased region" description="Basic residues" evidence="9">
    <location>
        <begin position="1278"/>
        <end position="1292"/>
    </location>
</feature>
<name>A0A2Y9C112_9MICO</name>
<keyword evidence="2" id="KW-0227">DNA damage</keyword>